<evidence type="ECO:0000313" key="2">
    <source>
        <dbReference type="Proteomes" id="UP000188268"/>
    </source>
</evidence>
<dbReference type="Gramene" id="OMP03875">
    <property type="protein sequence ID" value="OMP03875"/>
    <property type="gene ID" value="CCACVL1_02238"/>
</dbReference>
<dbReference type="Proteomes" id="UP000188268">
    <property type="component" value="Unassembled WGS sequence"/>
</dbReference>
<comment type="caution">
    <text evidence="1">The sequence shown here is derived from an EMBL/GenBank/DDBJ whole genome shotgun (WGS) entry which is preliminary data.</text>
</comment>
<feature type="non-terminal residue" evidence="1">
    <location>
        <position position="27"/>
    </location>
</feature>
<protein>
    <submittedName>
        <fullName evidence="1">Uncharacterized protein</fullName>
    </submittedName>
</protein>
<dbReference type="EMBL" id="AWWV01005911">
    <property type="protein sequence ID" value="OMP03875.1"/>
    <property type="molecule type" value="Genomic_DNA"/>
</dbReference>
<sequence length="27" mass="3081">MASLMYLIPKVVPADCKFNLVFMASYK</sequence>
<name>A0A1R3K9U4_COCAP</name>
<dbReference type="AlphaFoldDB" id="A0A1R3K9U4"/>
<accession>A0A1R3K9U4</accession>
<gene>
    <name evidence="1" type="ORF">CCACVL1_02238</name>
</gene>
<evidence type="ECO:0000313" key="1">
    <source>
        <dbReference type="EMBL" id="OMP03875.1"/>
    </source>
</evidence>
<reference evidence="1 2" key="1">
    <citation type="submission" date="2013-09" db="EMBL/GenBank/DDBJ databases">
        <title>Corchorus capsularis genome sequencing.</title>
        <authorList>
            <person name="Alam M."/>
            <person name="Haque M.S."/>
            <person name="Islam M.S."/>
            <person name="Emdad E.M."/>
            <person name="Islam M.M."/>
            <person name="Ahmed B."/>
            <person name="Halim A."/>
            <person name="Hossen Q.M.M."/>
            <person name="Hossain M.Z."/>
            <person name="Ahmed R."/>
            <person name="Khan M.M."/>
            <person name="Islam R."/>
            <person name="Rashid M.M."/>
            <person name="Khan S.A."/>
            <person name="Rahman M.S."/>
            <person name="Alam M."/>
        </authorList>
    </citation>
    <scope>NUCLEOTIDE SEQUENCE [LARGE SCALE GENOMIC DNA]</scope>
    <source>
        <strain evidence="2">cv. CVL-1</strain>
        <tissue evidence="1">Whole seedling</tissue>
    </source>
</reference>
<keyword evidence="2" id="KW-1185">Reference proteome</keyword>
<organism evidence="1 2">
    <name type="scientific">Corchorus capsularis</name>
    <name type="common">Jute</name>
    <dbReference type="NCBI Taxonomy" id="210143"/>
    <lineage>
        <taxon>Eukaryota</taxon>
        <taxon>Viridiplantae</taxon>
        <taxon>Streptophyta</taxon>
        <taxon>Embryophyta</taxon>
        <taxon>Tracheophyta</taxon>
        <taxon>Spermatophyta</taxon>
        <taxon>Magnoliopsida</taxon>
        <taxon>eudicotyledons</taxon>
        <taxon>Gunneridae</taxon>
        <taxon>Pentapetalae</taxon>
        <taxon>rosids</taxon>
        <taxon>malvids</taxon>
        <taxon>Malvales</taxon>
        <taxon>Malvaceae</taxon>
        <taxon>Grewioideae</taxon>
        <taxon>Apeibeae</taxon>
        <taxon>Corchorus</taxon>
    </lineage>
</organism>
<proteinExistence type="predicted"/>